<dbReference type="EMBL" id="IACK01149585">
    <property type="protein sequence ID" value="LAA90733.1"/>
    <property type="molecule type" value="Transcribed_RNA"/>
</dbReference>
<sequence>MFISKGCCTFDIPQVYSFWIEIFRVFLMATPLNHQRGHFNVVRTLLFFLKKICTCQCPHVMRKKPDAWAFFFIKNLKSYFKNSSEMQLFCSKYFLKCQKKRINY</sequence>
<proteinExistence type="predicted"/>
<evidence type="ECO:0000313" key="1">
    <source>
        <dbReference type="EMBL" id="LAA90733.1"/>
    </source>
</evidence>
<reference evidence="1" key="2">
    <citation type="submission" date="2017-11" db="EMBL/GenBank/DDBJ databases">
        <title>Coralsnake Venomics: Analyses of Venom Gland Transcriptomes and Proteomes of Six Brazilian Taxa.</title>
        <authorList>
            <person name="Aird S.D."/>
            <person name="Jorge da Silva N."/>
            <person name="Qiu L."/>
            <person name="Villar-Briones A."/>
            <person name="Aparecida-Saddi V."/>
            <person name="Campos-Telles M.P."/>
            <person name="Grau M."/>
            <person name="Mikheyev A.S."/>
        </authorList>
    </citation>
    <scope>NUCLEOTIDE SEQUENCE</scope>
    <source>
        <tissue evidence="1">Venom_gland</tissue>
    </source>
</reference>
<reference evidence="1" key="1">
    <citation type="submission" date="2017-07" db="EMBL/GenBank/DDBJ databases">
        <authorList>
            <person name="Mikheyev A."/>
            <person name="Grau M."/>
        </authorList>
    </citation>
    <scope>NUCLEOTIDE SEQUENCE</scope>
    <source>
        <tissue evidence="1">Venom_gland</tissue>
    </source>
</reference>
<protein>
    <submittedName>
        <fullName evidence="1">Uncharacterized protein</fullName>
    </submittedName>
</protein>
<accession>A0A2D4J2K5</accession>
<organism evidence="1">
    <name type="scientific">Micrurus lemniscatus lemniscatus</name>
    <dbReference type="NCBI Taxonomy" id="129467"/>
    <lineage>
        <taxon>Eukaryota</taxon>
        <taxon>Metazoa</taxon>
        <taxon>Chordata</taxon>
        <taxon>Craniata</taxon>
        <taxon>Vertebrata</taxon>
        <taxon>Euteleostomi</taxon>
        <taxon>Lepidosauria</taxon>
        <taxon>Squamata</taxon>
        <taxon>Bifurcata</taxon>
        <taxon>Unidentata</taxon>
        <taxon>Episquamata</taxon>
        <taxon>Toxicofera</taxon>
        <taxon>Serpentes</taxon>
        <taxon>Colubroidea</taxon>
        <taxon>Elapidae</taxon>
        <taxon>Elapinae</taxon>
        <taxon>Micrurus</taxon>
    </lineage>
</organism>
<name>A0A2D4J2K5_MICLE</name>
<dbReference type="EMBL" id="IACK01149584">
    <property type="protein sequence ID" value="LAA90732.1"/>
    <property type="molecule type" value="Transcribed_RNA"/>
</dbReference>
<dbReference type="AlphaFoldDB" id="A0A2D4J2K5"/>